<evidence type="ECO:0000259" key="2">
    <source>
        <dbReference type="Pfam" id="PF04717"/>
    </source>
</evidence>
<evidence type="ECO:0000313" key="5">
    <source>
        <dbReference type="Proteomes" id="UP000295598"/>
    </source>
</evidence>
<evidence type="ECO:0000313" key="4">
    <source>
        <dbReference type="EMBL" id="TDB59783.1"/>
    </source>
</evidence>
<dbReference type="Pfam" id="PF05954">
    <property type="entry name" value="Phage_GPD"/>
    <property type="match status" value="1"/>
</dbReference>
<dbReference type="SUPFAM" id="SSF69279">
    <property type="entry name" value="Phage tail proteins"/>
    <property type="match status" value="2"/>
</dbReference>
<dbReference type="Gene3D" id="2.40.50.230">
    <property type="entry name" value="Gp5 N-terminal domain"/>
    <property type="match status" value="1"/>
</dbReference>
<dbReference type="AlphaFoldDB" id="A0A4R4JYJ4"/>
<dbReference type="Pfam" id="PF04717">
    <property type="entry name" value="Phage_base_V"/>
    <property type="match status" value="1"/>
</dbReference>
<dbReference type="NCBIfam" id="TIGR03361">
    <property type="entry name" value="VI_Rhs_Vgr"/>
    <property type="match status" value="1"/>
</dbReference>
<organism evidence="4 5">
    <name type="scientific">Photorhabdus khanii subsp. guanajuatensis</name>
    <dbReference type="NCBI Taxonomy" id="2100166"/>
    <lineage>
        <taxon>Bacteria</taxon>
        <taxon>Pseudomonadati</taxon>
        <taxon>Pseudomonadota</taxon>
        <taxon>Gammaproteobacteria</taxon>
        <taxon>Enterobacterales</taxon>
        <taxon>Morganellaceae</taxon>
        <taxon>Photorhabdus</taxon>
    </lineage>
</organism>
<feature type="domain" description="Gp5/Type VI secretion system Vgr C-terminal trimerisation" evidence="3">
    <location>
        <begin position="455"/>
        <end position="565"/>
    </location>
</feature>
<feature type="domain" description="Gp5/Type VI secretion system Vgr protein OB-fold" evidence="2">
    <location>
        <begin position="376"/>
        <end position="438"/>
    </location>
</feature>
<dbReference type="Pfam" id="PF22178">
    <property type="entry name" value="Gp5_trimer_C"/>
    <property type="match status" value="1"/>
</dbReference>
<gene>
    <name evidence="4" type="ORF">C5467_08510</name>
</gene>
<dbReference type="InterPro" id="IPR017847">
    <property type="entry name" value="T6SS_RhsGE_Vgr_subset"/>
</dbReference>
<sequence length="704" mass="79646">MDGLVFTCQIGALSQTTFQVTQFTLQEELSQLYNLTLTVVSPRDDIPLNDQLGNRASLTITRNGLTERTINGLIAGVEQGNTDGRQTFYTFTIRPTMWLMTLNQDSRIFHRQSVPKILAQLLKQHRILFVRDTLYKSHADREYTTQKRESDYDFWCRLAAEEGIIFWFEEKQMLFCDCHLGMQADIDLTYNTHPETDDTDTTAYQWSYGEYLCPNGTVQKDYNFLNPKYSLEHRKTADNRGYDSVFESYGRFQWDAEGKPFTQLRLEQLQNYSKVGTAQTNCIRLHPGKIFTLQSHPIEAMNDRWQVLSVTHHGRQPIASNDGGEGTTLTNDVAFIPGRQDWRPPYRYKPLADGDEVATVVGAGSEEIYVNKHGEIRIHFHWNRYDEADDLASCWVRVAQGWNGSGYGFMAIPRVGQEVIVSYLNGDIDRPIVTGCTYNGLNRPPLDLPAEKTRTTFKTRTHRGQGFNELRFDDAQGSEEVFIHAQRDMNTRILWDETTRTGNDQKTEVEHNRTAIIKNDDDEAVQGFQTLDVGQNQTVTIKGQQAVSIGKSHQLNITDNQQITVGKHISLHSDSGQITLGNAGGQIVIDPMGNIRIEGVSITMTDHITGKKSAGALFDYSARYTLRSEQSDKPLVNTLYTITTGDGQVIPGKTDALGRTLTVQSAAEENLQLSSPEVPPKPKKTLYEVSDNAPVEYVMEFMEE</sequence>
<name>A0A4R4JYJ4_9GAMM</name>
<dbReference type="Gene3D" id="3.55.50.10">
    <property type="entry name" value="Baseplate protein-like domains"/>
    <property type="match status" value="1"/>
</dbReference>
<proteinExistence type="inferred from homology"/>
<dbReference type="RefSeq" id="WP_132354013.1">
    <property type="nucleotide sequence ID" value="NZ_CAWOJO010000010.1"/>
</dbReference>
<dbReference type="InterPro" id="IPR006533">
    <property type="entry name" value="T6SS_Vgr_RhsGE"/>
</dbReference>
<dbReference type="InterPro" id="IPR037026">
    <property type="entry name" value="Vgr_OB-fold_dom_sf"/>
</dbReference>
<protein>
    <submittedName>
        <fullName evidence="4">Type VI secretion system tip protein VgrG</fullName>
    </submittedName>
</protein>
<evidence type="ECO:0000256" key="1">
    <source>
        <dbReference type="ARBA" id="ARBA00005558"/>
    </source>
</evidence>
<dbReference type="SUPFAM" id="SSF69255">
    <property type="entry name" value="gp5 N-terminal domain-like"/>
    <property type="match status" value="1"/>
</dbReference>
<accession>A0A4R4JYJ4</accession>
<dbReference type="Gene3D" id="4.10.220.110">
    <property type="match status" value="1"/>
</dbReference>
<dbReference type="EMBL" id="PUJY01000010">
    <property type="protein sequence ID" value="TDB59783.1"/>
    <property type="molecule type" value="Genomic_DNA"/>
</dbReference>
<comment type="similarity">
    <text evidence="1">Belongs to the VgrG protein family.</text>
</comment>
<dbReference type="SUPFAM" id="SSF69349">
    <property type="entry name" value="Phage fibre proteins"/>
    <property type="match status" value="1"/>
</dbReference>
<dbReference type="NCBIfam" id="TIGR01646">
    <property type="entry name" value="vgr_GE"/>
    <property type="match status" value="1"/>
</dbReference>
<dbReference type="Proteomes" id="UP000295598">
    <property type="component" value="Unassembled WGS sequence"/>
</dbReference>
<dbReference type="Gene3D" id="2.30.110.50">
    <property type="match status" value="1"/>
</dbReference>
<dbReference type="InterPro" id="IPR054030">
    <property type="entry name" value="Gp5_Vgr_C"/>
</dbReference>
<reference evidence="4 5" key="1">
    <citation type="journal article" date="2019" name="Int. J. Syst. Evol. Microbiol.">
        <title>Photorhabdus khanii subsp. guanajuatensis subsp. nov., isolated from Heterorhabditis atacamensis, and Photorhabdus luminescens subsp. mexicana subsp. nov., isolated from Heterorhabditis mexicana entomopathogenic nematodes.</title>
        <authorList>
            <person name="Machado R.A.R."/>
            <person name="Bruno P."/>
            <person name="Arce C.C.M."/>
            <person name="Liechti N."/>
            <person name="Kohler A."/>
            <person name="Bernal J."/>
            <person name="Bruggmann R."/>
            <person name="Turlings T.C.J."/>
        </authorList>
    </citation>
    <scope>NUCLEOTIDE SEQUENCE [LARGE SCALE GENOMIC DNA]</scope>
    <source>
        <strain evidence="4 5">MEX20-17</strain>
    </source>
</reference>
<comment type="caution">
    <text evidence="4">The sequence shown here is derived from an EMBL/GenBank/DDBJ whole genome shotgun (WGS) entry which is preliminary data.</text>
</comment>
<evidence type="ECO:0000259" key="3">
    <source>
        <dbReference type="Pfam" id="PF22178"/>
    </source>
</evidence>
<dbReference type="InterPro" id="IPR006531">
    <property type="entry name" value="Gp5/Vgr_OB"/>
</dbReference>